<dbReference type="GO" id="GO:0004341">
    <property type="term" value="F:gluconolactonase activity"/>
    <property type="evidence" value="ECO:0007669"/>
    <property type="project" value="TreeGrafter"/>
</dbReference>
<dbReference type="InterPro" id="IPR005511">
    <property type="entry name" value="SMP-30"/>
</dbReference>
<protein>
    <recommendedName>
        <fullName evidence="2">SMP-30/Gluconolactonase/LRE-like region domain-containing protein</fullName>
    </recommendedName>
</protein>
<accession>A0A6L6PZ55</accession>
<comment type="caution">
    <text evidence="3">The sequence shown here is derived from an EMBL/GenBank/DDBJ whole genome shotgun (WGS) entry which is preliminary data.</text>
</comment>
<dbReference type="PANTHER" id="PTHR10907">
    <property type="entry name" value="REGUCALCIN"/>
    <property type="match status" value="1"/>
</dbReference>
<proteinExistence type="inferred from homology"/>
<dbReference type="AlphaFoldDB" id="A0A6L6PZ55"/>
<evidence type="ECO:0000256" key="1">
    <source>
        <dbReference type="ARBA" id="ARBA00008853"/>
    </source>
</evidence>
<dbReference type="OrthoDB" id="9775406at2"/>
<dbReference type="InterPro" id="IPR011042">
    <property type="entry name" value="6-blade_b-propeller_TolB-like"/>
</dbReference>
<comment type="similarity">
    <text evidence="1">Belongs to the SMP-30/CGR1 family.</text>
</comment>
<dbReference type="Pfam" id="PF08450">
    <property type="entry name" value="SGL"/>
    <property type="match status" value="1"/>
</dbReference>
<evidence type="ECO:0000259" key="2">
    <source>
        <dbReference type="Pfam" id="PF08450"/>
    </source>
</evidence>
<reference evidence="3 4" key="1">
    <citation type="submission" date="2019-11" db="EMBL/GenBank/DDBJ databases">
        <title>Type strains purchased from KCTC, JCM and DSMZ.</title>
        <authorList>
            <person name="Lu H."/>
        </authorList>
    </citation>
    <scope>NUCLEOTIDE SEQUENCE [LARGE SCALE GENOMIC DNA]</scope>
    <source>
        <strain evidence="3 4">KCTC 42409</strain>
    </source>
</reference>
<feature type="domain" description="SMP-30/Gluconolactonase/LRE-like region" evidence="2">
    <location>
        <begin position="74"/>
        <end position="180"/>
    </location>
</feature>
<sequence>MAAAMPNLRHQMDEAIGSQCATLLARGHVDNLRWHHGLWWWCDPDGVSMYTWPGPQGIAPVKPARTRLPDRAAALAHSIAVSPDGRTLYFSDAVTHRIMQCDYDAPAAKAANIRLFADVPHAQPRGVVVDADGCLWSAHFGAGKVVCYGPDGRQLRSIALPAEYPTQPAFGGPQRDQLLVGAMPQPGVAGGLYQFDSGGARGLPDTLFNDQ</sequence>
<dbReference type="InterPro" id="IPR013658">
    <property type="entry name" value="SGL"/>
</dbReference>
<dbReference type="RefSeq" id="WP_155438850.1">
    <property type="nucleotide sequence ID" value="NZ_WNLA01000005.1"/>
</dbReference>
<gene>
    <name evidence="3" type="ORF">GM668_10190</name>
</gene>
<dbReference type="Proteomes" id="UP000484015">
    <property type="component" value="Unassembled WGS sequence"/>
</dbReference>
<organism evidence="3 4">
    <name type="scientific">Pseudoduganella ginsengisoli</name>
    <dbReference type="NCBI Taxonomy" id="1462440"/>
    <lineage>
        <taxon>Bacteria</taxon>
        <taxon>Pseudomonadati</taxon>
        <taxon>Pseudomonadota</taxon>
        <taxon>Betaproteobacteria</taxon>
        <taxon>Burkholderiales</taxon>
        <taxon>Oxalobacteraceae</taxon>
        <taxon>Telluria group</taxon>
        <taxon>Pseudoduganella</taxon>
    </lineage>
</organism>
<evidence type="ECO:0000313" key="4">
    <source>
        <dbReference type="Proteomes" id="UP000484015"/>
    </source>
</evidence>
<dbReference type="EMBL" id="WNLA01000005">
    <property type="protein sequence ID" value="MTW02449.1"/>
    <property type="molecule type" value="Genomic_DNA"/>
</dbReference>
<keyword evidence="4" id="KW-1185">Reference proteome</keyword>
<dbReference type="SUPFAM" id="SSF63829">
    <property type="entry name" value="Calcium-dependent phosphotriesterase"/>
    <property type="match status" value="1"/>
</dbReference>
<dbReference type="Gene3D" id="2.120.10.30">
    <property type="entry name" value="TolB, C-terminal domain"/>
    <property type="match status" value="1"/>
</dbReference>
<dbReference type="PANTHER" id="PTHR10907:SF47">
    <property type="entry name" value="REGUCALCIN"/>
    <property type="match status" value="1"/>
</dbReference>
<dbReference type="PRINTS" id="PR01790">
    <property type="entry name" value="SMP30FAMILY"/>
</dbReference>
<dbReference type="GO" id="GO:0005509">
    <property type="term" value="F:calcium ion binding"/>
    <property type="evidence" value="ECO:0007669"/>
    <property type="project" value="TreeGrafter"/>
</dbReference>
<name>A0A6L6PZ55_9BURK</name>
<dbReference type="GO" id="GO:0019853">
    <property type="term" value="P:L-ascorbic acid biosynthetic process"/>
    <property type="evidence" value="ECO:0007669"/>
    <property type="project" value="TreeGrafter"/>
</dbReference>
<evidence type="ECO:0000313" key="3">
    <source>
        <dbReference type="EMBL" id="MTW02449.1"/>
    </source>
</evidence>